<name>A0A699SXW2_TANCI</name>
<protein>
    <submittedName>
        <fullName evidence="1">Uncharacterized protein</fullName>
    </submittedName>
</protein>
<organism evidence="1">
    <name type="scientific">Tanacetum cinerariifolium</name>
    <name type="common">Dalmatian daisy</name>
    <name type="synonym">Chrysanthemum cinerariifolium</name>
    <dbReference type="NCBI Taxonomy" id="118510"/>
    <lineage>
        <taxon>Eukaryota</taxon>
        <taxon>Viridiplantae</taxon>
        <taxon>Streptophyta</taxon>
        <taxon>Embryophyta</taxon>
        <taxon>Tracheophyta</taxon>
        <taxon>Spermatophyta</taxon>
        <taxon>Magnoliopsida</taxon>
        <taxon>eudicotyledons</taxon>
        <taxon>Gunneridae</taxon>
        <taxon>Pentapetalae</taxon>
        <taxon>asterids</taxon>
        <taxon>campanulids</taxon>
        <taxon>Asterales</taxon>
        <taxon>Asteraceae</taxon>
        <taxon>Asteroideae</taxon>
        <taxon>Anthemideae</taxon>
        <taxon>Anthemidinae</taxon>
        <taxon>Tanacetum</taxon>
    </lineage>
</organism>
<sequence length="178" mass="19022">SFRLRVEVAGKAAVEAQATFRRACAVSVLAGQHAEGHRRIRQQTAFLTNGDFRQTDFEAAVEQPDVTDLARLDLFVQHLKHFQQRRERRVAVGVAQLAEEVGAAFRPMQLIQVQVVGLQAFQAGVDGGNDMVAVEFQLAVTNVVDAVAGACDLAGENPVGAVAVLFEPVTDDGLGAGV</sequence>
<feature type="non-terminal residue" evidence="1">
    <location>
        <position position="178"/>
    </location>
</feature>
<proteinExistence type="predicted"/>
<evidence type="ECO:0000313" key="1">
    <source>
        <dbReference type="EMBL" id="GFD01496.1"/>
    </source>
</evidence>
<accession>A0A699SXW2</accession>
<dbReference type="EMBL" id="BKCJ011191671">
    <property type="protein sequence ID" value="GFD01496.1"/>
    <property type="molecule type" value="Genomic_DNA"/>
</dbReference>
<reference evidence="1" key="1">
    <citation type="journal article" date="2019" name="Sci. Rep.">
        <title>Draft genome of Tanacetum cinerariifolium, the natural source of mosquito coil.</title>
        <authorList>
            <person name="Yamashiro T."/>
            <person name="Shiraishi A."/>
            <person name="Satake H."/>
            <person name="Nakayama K."/>
        </authorList>
    </citation>
    <scope>NUCLEOTIDE SEQUENCE</scope>
</reference>
<feature type="non-terminal residue" evidence="1">
    <location>
        <position position="1"/>
    </location>
</feature>
<dbReference type="AlphaFoldDB" id="A0A699SXW2"/>
<comment type="caution">
    <text evidence="1">The sequence shown here is derived from an EMBL/GenBank/DDBJ whole genome shotgun (WGS) entry which is preliminary data.</text>
</comment>
<gene>
    <name evidence="1" type="ORF">Tci_873465</name>
</gene>